<feature type="binding site" evidence="6">
    <location>
        <position position="14"/>
    </location>
    <ligand>
        <name>NAD(+)</name>
        <dbReference type="ChEBI" id="CHEBI:57540"/>
    </ligand>
</feature>
<organism evidence="11 12">
    <name type="scientific">Anaerotignum neopropionicum</name>
    <dbReference type="NCBI Taxonomy" id="36847"/>
    <lineage>
        <taxon>Bacteria</taxon>
        <taxon>Bacillati</taxon>
        <taxon>Bacillota</taxon>
        <taxon>Clostridia</taxon>
        <taxon>Lachnospirales</taxon>
        <taxon>Anaerotignaceae</taxon>
        <taxon>Anaerotignum</taxon>
    </lineage>
</organism>
<feature type="binding site" evidence="6">
    <location>
        <position position="88"/>
    </location>
    <ligand>
        <name>substrate</name>
    </ligand>
</feature>
<dbReference type="EMBL" id="LRVM01000001">
    <property type="protein sequence ID" value="KXL54083.1"/>
    <property type="molecule type" value="Genomic_DNA"/>
</dbReference>
<dbReference type="GO" id="GO:0004459">
    <property type="term" value="F:L-lactate dehydrogenase (NAD+) activity"/>
    <property type="evidence" value="ECO:0007669"/>
    <property type="project" value="UniProtKB-UniRule"/>
</dbReference>
<dbReference type="Proteomes" id="UP000070539">
    <property type="component" value="Unassembled WGS sequence"/>
</dbReference>
<dbReference type="InterPro" id="IPR022383">
    <property type="entry name" value="Lactate/malate_DH_C"/>
</dbReference>
<dbReference type="STRING" id="36847.CLNEO_01790"/>
<keyword evidence="5 6" id="KW-0520">NAD</keyword>
<dbReference type="UniPathway" id="UPA00554">
    <property type="reaction ID" value="UER00611"/>
</dbReference>
<feature type="binding site" evidence="6 8">
    <location>
        <begin position="118"/>
        <end position="120"/>
    </location>
    <ligand>
        <name>NAD(+)</name>
        <dbReference type="ChEBI" id="CHEBI:57540"/>
    </ligand>
</feature>
<feature type="binding site" evidence="6">
    <location>
        <begin position="120"/>
        <end position="123"/>
    </location>
    <ligand>
        <name>substrate</name>
    </ligand>
</feature>
<dbReference type="RefSeq" id="WP_066083557.1">
    <property type="nucleotide sequence ID" value="NZ_LRVM01000001.1"/>
</dbReference>
<accession>A0A136WI16</accession>
<evidence type="ECO:0000259" key="10">
    <source>
        <dbReference type="Pfam" id="PF02866"/>
    </source>
</evidence>
<dbReference type="OrthoDB" id="9802969at2"/>
<dbReference type="PANTHER" id="PTHR43128:SF31">
    <property type="entry name" value="L-LACTATE DEHYDROGENASE"/>
    <property type="match status" value="1"/>
</dbReference>
<proteinExistence type="inferred from homology"/>
<feature type="binding site" evidence="6">
    <location>
        <position position="101"/>
    </location>
    <ligand>
        <name>NAD(+)</name>
        <dbReference type="ChEBI" id="CHEBI:57540"/>
    </ligand>
</feature>
<gene>
    <name evidence="11" type="primary">ldhB</name>
    <name evidence="6" type="synonym">ldh</name>
    <name evidence="11" type="ORF">CLNEO_01790</name>
</gene>
<dbReference type="Gene3D" id="3.90.110.10">
    <property type="entry name" value="Lactate dehydrogenase/glycoside hydrolase, family 4, C-terminal"/>
    <property type="match status" value="1"/>
</dbReference>
<dbReference type="InterPro" id="IPR011304">
    <property type="entry name" value="L-lactate_DH"/>
</dbReference>
<protein>
    <recommendedName>
        <fullName evidence="3 6">L-lactate dehydrogenase</fullName>
        <shortName evidence="6">L-LDH</shortName>
        <ecNumber evidence="3 6">1.1.1.27</ecNumber>
    </recommendedName>
</protein>
<dbReference type="CDD" id="cd05291">
    <property type="entry name" value="HicDH_like"/>
    <property type="match status" value="1"/>
</dbReference>
<evidence type="ECO:0000256" key="7">
    <source>
        <dbReference type="PIRSR" id="PIRSR000102-1"/>
    </source>
</evidence>
<sequence>MKTRSVGIIGVGHVGAHCAYSLAVQGIVDELVLVDINEQKAISECQDLRDSVAYLPHRVEVRTGGYADVKDCDVVVISVGVITKSNNRLDELNVSIGMVNSFVKQVVDAGFDGIFVNITNPCDIIARQVHKLSGFDKSRVFGTGTGLDSSRFKAVLAREMGIDHKSLVAYTMGEHGDSQMAPWSHVTVNGKPLPELMEKDKKYDVDKEAVLTEAIRGGWVTFAGKGCTEYGIASTLARIVNVIFHDEKAVMPCSTQLNGEYGQNDLFISTPCVIGKNGVEEVYEMNLTEEEMAAFHHSCDVIRTNIGYINEEA</sequence>
<dbReference type="InterPro" id="IPR001557">
    <property type="entry name" value="L-lactate/malate_DH"/>
</dbReference>
<evidence type="ECO:0000313" key="12">
    <source>
        <dbReference type="Proteomes" id="UP000070539"/>
    </source>
</evidence>
<dbReference type="Gene3D" id="3.40.50.720">
    <property type="entry name" value="NAD(P)-binding Rossmann-like Domain"/>
    <property type="match status" value="1"/>
</dbReference>
<feature type="binding site" evidence="6">
    <location>
        <begin position="148"/>
        <end position="151"/>
    </location>
    <ligand>
        <name>substrate</name>
    </ligand>
</feature>
<dbReference type="EC" id="1.1.1.27" evidence="3 6"/>
<evidence type="ECO:0000256" key="2">
    <source>
        <dbReference type="ARBA" id="ARBA00006054"/>
    </source>
</evidence>
<evidence type="ECO:0000256" key="5">
    <source>
        <dbReference type="ARBA" id="ARBA00023027"/>
    </source>
</evidence>
<dbReference type="PRINTS" id="PR00086">
    <property type="entry name" value="LLDHDRGNASE"/>
</dbReference>
<dbReference type="Pfam" id="PF02866">
    <property type="entry name" value="Ldh_1_C"/>
    <property type="match status" value="1"/>
</dbReference>
<dbReference type="InterPro" id="IPR001236">
    <property type="entry name" value="Lactate/malate_DH_N"/>
</dbReference>
<dbReference type="InterPro" id="IPR015955">
    <property type="entry name" value="Lactate_DH/Glyco_Ohase_4_C"/>
</dbReference>
<evidence type="ECO:0000256" key="8">
    <source>
        <dbReference type="PIRSR" id="PIRSR000102-3"/>
    </source>
</evidence>
<evidence type="ECO:0000259" key="9">
    <source>
        <dbReference type="Pfam" id="PF00056"/>
    </source>
</evidence>
<dbReference type="GO" id="GO:0006089">
    <property type="term" value="P:lactate metabolic process"/>
    <property type="evidence" value="ECO:0007669"/>
    <property type="project" value="TreeGrafter"/>
</dbReference>
<dbReference type="PIRSF" id="PIRSF000102">
    <property type="entry name" value="Lac_mal_DH"/>
    <property type="match status" value="1"/>
</dbReference>
<feature type="domain" description="Lactate/malate dehydrogenase C-terminal" evidence="10">
    <location>
        <begin position="145"/>
        <end position="309"/>
    </location>
</feature>
<feature type="binding site" evidence="6">
    <location>
        <position position="143"/>
    </location>
    <ligand>
        <name>NAD(+)</name>
        <dbReference type="ChEBI" id="CHEBI:57540"/>
    </ligand>
</feature>
<dbReference type="PATRIC" id="fig|36847.3.peg.222"/>
<comment type="caution">
    <text evidence="6">Lacks conserved residue(s) required for the propagation of feature annotation.</text>
</comment>
<comment type="similarity">
    <text evidence="2 6">Belongs to the LDH/MDH superfamily. LDH family.</text>
</comment>
<keyword evidence="6" id="KW-0963">Cytoplasm</keyword>
<name>A0A136WI16_9FIRM</name>
<dbReference type="InterPro" id="IPR036291">
    <property type="entry name" value="NAD(P)-bd_dom_sf"/>
</dbReference>
<dbReference type="Pfam" id="PF00056">
    <property type="entry name" value="Ldh_1_N"/>
    <property type="match status" value="1"/>
</dbReference>
<comment type="caution">
    <text evidence="11">The sequence shown here is derived from an EMBL/GenBank/DDBJ whole genome shotgun (WGS) entry which is preliminary data.</text>
</comment>
<feature type="active site" description="Proton acceptor" evidence="6 7">
    <location>
        <position position="175"/>
    </location>
</feature>
<feature type="binding site" evidence="6">
    <location>
        <position position="228"/>
    </location>
    <ligand>
        <name>substrate</name>
    </ligand>
</feature>
<dbReference type="AlphaFoldDB" id="A0A136WI16"/>
<keyword evidence="4 6" id="KW-0560">Oxidoreductase</keyword>
<dbReference type="NCBIfam" id="TIGR01771">
    <property type="entry name" value="L-LDH-NAD"/>
    <property type="match status" value="1"/>
</dbReference>
<evidence type="ECO:0000256" key="1">
    <source>
        <dbReference type="ARBA" id="ARBA00004843"/>
    </source>
</evidence>
<comment type="subunit">
    <text evidence="6">Homotetramer.</text>
</comment>
<feature type="binding site" evidence="6">
    <location>
        <position position="66"/>
    </location>
    <ligand>
        <name>NAD(+)</name>
        <dbReference type="ChEBI" id="CHEBI:57540"/>
    </ligand>
</feature>
<comment type="function">
    <text evidence="6">Catalyzes the conversion of lactate to pyruvate.</text>
</comment>
<comment type="subcellular location">
    <subcellularLocation>
        <location evidence="6">Cytoplasm</location>
    </subcellularLocation>
</comment>
<dbReference type="SUPFAM" id="SSF56327">
    <property type="entry name" value="LDH C-terminal domain-like"/>
    <property type="match status" value="1"/>
</dbReference>
<evidence type="ECO:0000256" key="3">
    <source>
        <dbReference type="ARBA" id="ARBA00012967"/>
    </source>
</evidence>
<dbReference type="InterPro" id="IPR018177">
    <property type="entry name" value="L-lactate_DH_AS"/>
</dbReference>
<feature type="binding site" evidence="6 8">
    <location>
        <position position="35"/>
    </location>
    <ligand>
        <name>NAD(+)</name>
        <dbReference type="ChEBI" id="CHEBI:57540"/>
    </ligand>
</feature>
<dbReference type="HAMAP" id="MF_00488">
    <property type="entry name" value="Lactate_dehydrog"/>
    <property type="match status" value="1"/>
</dbReference>
<dbReference type="SUPFAM" id="SSF51735">
    <property type="entry name" value="NAD(P)-binding Rossmann-fold domains"/>
    <property type="match status" value="1"/>
</dbReference>
<keyword evidence="12" id="KW-1185">Reference proteome</keyword>
<feature type="binding site" evidence="6">
    <location>
        <position position="40"/>
    </location>
    <ligand>
        <name>NAD(+)</name>
        <dbReference type="ChEBI" id="CHEBI:57540"/>
    </ligand>
</feature>
<feature type="domain" description="Lactate/malate dehydrogenase N-terminal" evidence="9">
    <location>
        <begin position="6"/>
        <end position="142"/>
    </location>
</feature>
<dbReference type="PANTHER" id="PTHR43128">
    <property type="entry name" value="L-2-HYDROXYCARBOXYLATE DEHYDROGENASE (NAD(P)(+))"/>
    <property type="match status" value="1"/>
</dbReference>
<evidence type="ECO:0000256" key="4">
    <source>
        <dbReference type="ARBA" id="ARBA00023002"/>
    </source>
</evidence>
<evidence type="ECO:0000313" key="11">
    <source>
        <dbReference type="EMBL" id="KXL54083.1"/>
    </source>
</evidence>
<comment type="catalytic activity">
    <reaction evidence="6">
        <text>(S)-lactate + NAD(+) = pyruvate + NADH + H(+)</text>
        <dbReference type="Rhea" id="RHEA:23444"/>
        <dbReference type="ChEBI" id="CHEBI:15361"/>
        <dbReference type="ChEBI" id="CHEBI:15378"/>
        <dbReference type="ChEBI" id="CHEBI:16651"/>
        <dbReference type="ChEBI" id="CHEBI:57540"/>
        <dbReference type="ChEBI" id="CHEBI:57945"/>
        <dbReference type="EC" id="1.1.1.27"/>
    </reaction>
</comment>
<feature type="binding site" evidence="8">
    <location>
        <begin position="10"/>
        <end position="15"/>
    </location>
    <ligand>
        <name>NAD(+)</name>
        <dbReference type="ChEBI" id="CHEBI:57540"/>
    </ligand>
</feature>
<evidence type="ECO:0000256" key="6">
    <source>
        <dbReference type="HAMAP-Rule" id="MF_00488"/>
    </source>
</evidence>
<reference evidence="11 12" key="1">
    <citation type="submission" date="2016-01" db="EMBL/GenBank/DDBJ databases">
        <title>Genome sequence of Clostridium neopropionicum X4, DSM-3847.</title>
        <authorList>
            <person name="Poehlein A."/>
            <person name="Beck M.H."/>
            <person name="Bengelsdorf F.R."/>
            <person name="Daniel R."/>
            <person name="Duerre P."/>
        </authorList>
    </citation>
    <scope>NUCLEOTIDE SEQUENCE [LARGE SCALE GENOMIC DNA]</scope>
    <source>
        <strain evidence="11 12">DSM-3847</strain>
    </source>
</reference>
<dbReference type="GO" id="GO:0005737">
    <property type="term" value="C:cytoplasm"/>
    <property type="evidence" value="ECO:0007669"/>
    <property type="project" value="UniProtKB-SubCell"/>
</dbReference>
<dbReference type="PROSITE" id="PS00064">
    <property type="entry name" value="L_LDH"/>
    <property type="match status" value="1"/>
</dbReference>
<feature type="binding site" evidence="6">
    <location>
        <begin position="80"/>
        <end position="81"/>
    </location>
    <ligand>
        <name>NAD(+)</name>
        <dbReference type="ChEBI" id="CHEBI:57540"/>
    </ligand>
</feature>
<dbReference type="GO" id="GO:0006096">
    <property type="term" value="P:glycolytic process"/>
    <property type="evidence" value="ECO:0007669"/>
    <property type="project" value="UniProtKB-UniRule"/>
</dbReference>
<comment type="pathway">
    <text evidence="1 6">Fermentation; pyruvate fermentation to lactate; (S)-lactate from pyruvate: step 1/1.</text>
</comment>